<dbReference type="RefSeq" id="WP_144006249.1">
    <property type="nucleotide sequence ID" value="NZ_FUXK01000022.1"/>
</dbReference>
<evidence type="ECO:0000313" key="4">
    <source>
        <dbReference type="Proteomes" id="UP000190065"/>
    </source>
</evidence>
<dbReference type="Proteomes" id="UP000190065">
    <property type="component" value="Unassembled WGS sequence"/>
</dbReference>
<dbReference type="GO" id="GO:0006313">
    <property type="term" value="P:DNA transposition"/>
    <property type="evidence" value="ECO:0007669"/>
    <property type="project" value="InterPro"/>
</dbReference>
<feature type="domain" description="Transposase IS4-like" evidence="2">
    <location>
        <begin position="2"/>
        <end position="109"/>
    </location>
</feature>
<dbReference type="EMBL" id="FUXK01000022">
    <property type="protein sequence ID" value="SKA03727.1"/>
    <property type="molecule type" value="Genomic_DNA"/>
</dbReference>
<dbReference type="GO" id="GO:0004803">
    <property type="term" value="F:transposase activity"/>
    <property type="evidence" value="ECO:0007669"/>
    <property type="project" value="InterPro"/>
</dbReference>
<dbReference type="Pfam" id="PF01609">
    <property type="entry name" value="DDE_Tnp_1"/>
    <property type="match status" value="1"/>
</dbReference>
<accession>A0A1T4QJB0</accession>
<feature type="non-terminal residue" evidence="3">
    <location>
        <position position="1"/>
    </location>
</feature>
<evidence type="ECO:0000259" key="2">
    <source>
        <dbReference type="Pfam" id="PF01609"/>
    </source>
</evidence>
<name>A0A1T4QJB0_9BACT</name>
<evidence type="ECO:0000256" key="1">
    <source>
        <dbReference type="SAM" id="MobiDB-lite"/>
    </source>
</evidence>
<dbReference type="AlphaFoldDB" id="A0A1T4QJB0"/>
<organism evidence="3 4">
    <name type="scientific">Segatella oulorum</name>
    <dbReference type="NCBI Taxonomy" id="28136"/>
    <lineage>
        <taxon>Bacteria</taxon>
        <taxon>Pseudomonadati</taxon>
        <taxon>Bacteroidota</taxon>
        <taxon>Bacteroidia</taxon>
        <taxon>Bacteroidales</taxon>
        <taxon>Prevotellaceae</taxon>
        <taxon>Segatella</taxon>
    </lineage>
</organism>
<sequence length="128" mass="14388">DASVHDSKVVTPLLEDKDKGQNLYLDAGYEGQKDVVEQHGMTPIICEKGHRNHPLTEEQKKGNRKKSKTRCRIEHIFGFIEGAMHGSFVRSIGVVRAAANTALTCLTYNVFRYVQICKYQPKLISVKG</sequence>
<protein>
    <submittedName>
        <fullName evidence="3">Transposase DDE domain-containing protein</fullName>
    </submittedName>
</protein>
<gene>
    <name evidence="3" type="ORF">SAMN02745202_01846</name>
</gene>
<dbReference type="PANTHER" id="PTHR35604">
    <property type="entry name" value="TRANSPOSASE INSH FOR INSERTION SEQUENCE ELEMENT IS5A-RELATED"/>
    <property type="match status" value="1"/>
</dbReference>
<dbReference type="eggNOG" id="COG3039">
    <property type="taxonomic scope" value="Bacteria"/>
</dbReference>
<feature type="region of interest" description="Disordered" evidence="1">
    <location>
        <begin position="48"/>
        <end position="67"/>
    </location>
</feature>
<proteinExistence type="predicted"/>
<dbReference type="PANTHER" id="PTHR35604:SF2">
    <property type="entry name" value="TRANSPOSASE INSH FOR INSERTION SEQUENCE ELEMENT IS5A-RELATED"/>
    <property type="match status" value="1"/>
</dbReference>
<reference evidence="3 4" key="1">
    <citation type="submission" date="2017-02" db="EMBL/GenBank/DDBJ databases">
        <authorList>
            <person name="Peterson S.W."/>
        </authorList>
    </citation>
    <scope>NUCLEOTIDE SEQUENCE [LARGE SCALE GENOMIC DNA]</scope>
    <source>
        <strain evidence="3 4">ATCC 43324</strain>
    </source>
</reference>
<dbReference type="InterPro" id="IPR002559">
    <property type="entry name" value="Transposase_11"/>
</dbReference>
<dbReference type="GO" id="GO:0003677">
    <property type="term" value="F:DNA binding"/>
    <property type="evidence" value="ECO:0007669"/>
    <property type="project" value="InterPro"/>
</dbReference>
<evidence type="ECO:0000313" key="3">
    <source>
        <dbReference type="EMBL" id="SKA03727.1"/>
    </source>
</evidence>